<protein>
    <submittedName>
        <fullName evidence="1">Uncharacterized protein</fullName>
    </submittedName>
</protein>
<organism evidence="1 2">
    <name type="scientific">Paenibacillus xylanilyticus</name>
    <dbReference type="NCBI Taxonomy" id="248903"/>
    <lineage>
        <taxon>Bacteria</taxon>
        <taxon>Bacillati</taxon>
        <taxon>Bacillota</taxon>
        <taxon>Bacilli</taxon>
        <taxon>Bacillales</taxon>
        <taxon>Paenibacillaceae</taxon>
        <taxon>Paenibacillus</taxon>
    </lineage>
</organism>
<sequence>MERLENPEMQKKIQSAKRKLLELAADETRSNLKEFYVMGIITPLLDALDADPAVIVGGHAVELYTSGS</sequence>
<keyword evidence="2" id="KW-1185">Reference proteome</keyword>
<proteinExistence type="predicted"/>
<accession>A0A7Y6BW65</accession>
<comment type="caution">
    <text evidence="1">The sequence shown here is derived from an EMBL/GenBank/DDBJ whole genome shotgun (WGS) entry which is preliminary data.</text>
</comment>
<dbReference type="AlphaFoldDB" id="A0A7Y6BW65"/>
<reference evidence="1 2" key="1">
    <citation type="submission" date="2020-05" db="EMBL/GenBank/DDBJ databases">
        <title>Genome Sequencing of Type Strains.</title>
        <authorList>
            <person name="Lemaire J.F."/>
            <person name="Inderbitzin P."/>
            <person name="Gregorio O.A."/>
            <person name="Collins S.B."/>
            <person name="Wespe N."/>
            <person name="Knight-Connoni V."/>
        </authorList>
    </citation>
    <scope>NUCLEOTIDE SEQUENCE [LARGE SCALE GENOMIC DNA]</scope>
    <source>
        <strain evidence="1 2">LMG 21957</strain>
    </source>
</reference>
<name>A0A7Y6BW65_9BACL</name>
<dbReference type="EMBL" id="JABMCB010000178">
    <property type="protein sequence ID" value="NUU76110.1"/>
    <property type="molecule type" value="Genomic_DNA"/>
</dbReference>
<dbReference type="Proteomes" id="UP000526125">
    <property type="component" value="Unassembled WGS sequence"/>
</dbReference>
<evidence type="ECO:0000313" key="1">
    <source>
        <dbReference type="EMBL" id="NUU76110.1"/>
    </source>
</evidence>
<gene>
    <name evidence="1" type="ORF">HP552_12790</name>
</gene>
<evidence type="ECO:0000313" key="2">
    <source>
        <dbReference type="Proteomes" id="UP000526125"/>
    </source>
</evidence>
<dbReference type="RefSeq" id="WP_175395841.1">
    <property type="nucleotide sequence ID" value="NZ_JABMCB010000178.1"/>
</dbReference>